<dbReference type="EMBL" id="JAUFQS010000012">
    <property type="protein sequence ID" value="MDN3688738.1"/>
    <property type="molecule type" value="Genomic_DNA"/>
</dbReference>
<dbReference type="RefSeq" id="WP_163386457.1">
    <property type="nucleotide sequence ID" value="NZ_JAUFQS010000012.1"/>
</dbReference>
<reference evidence="2" key="1">
    <citation type="journal article" date="2019" name="Int. J. Syst. Evol. Microbiol.">
        <title>The Global Catalogue of Microorganisms (GCM) 10K type strain sequencing project: providing services to taxonomists for standard genome sequencing and annotation.</title>
        <authorList>
            <consortium name="The Broad Institute Genomics Platform"/>
            <consortium name="The Broad Institute Genome Sequencing Center for Infectious Disease"/>
            <person name="Wu L."/>
            <person name="Ma J."/>
        </authorList>
    </citation>
    <scope>NUCLEOTIDE SEQUENCE [LARGE SCALE GENOMIC DNA]</scope>
    <source>
        <strain evidence="2">CECT 7706</strain>
    </source>
</reference>
<keyword evidence="2" id="KW-1185">Reference proteome</keyword>
<name>A0ABT8CAV0_9BACT</name>
<evidence type="ECO:0000313" key="1">
    <source>
        <dbReference type="EMBL" id="MDN3688738.1"/>
    </source>
</evidence>
<protein>
    <submittedName>
        <fullName evidence="1">Uncharacterized protein</fullName>
    </submittedName>
</protein>
<dbReference type="Proteomes" id="UP001236663">
    <property type="component" value="Unassembled WGS sequence"/>
</dbReference>
<comment type="caution">
    <text evidence="1">The sequence shown here is derived from an EMBL/GenBank/DDBJ whole genome shotgun (WGS) entry which is preliminary data.</text>
</comment>
<sequence length="284" mass="31885">MVSLMGPILDGFAQDASTDIPKVPDEKALAYGKLVVQDMDGRMKPLNTLALEITRKLTGKTSAEVTLGENEIQLSPEQLVLGVQLNPELYQRTPLLKIDLEKSAGVFQTLQVAPVSRLSFQDFIDDEGSYLLHEQVEAVNRLKPSERSDADNELLKTDERFNMFYGLLTGDFLRLYPNKLDPDDSWYTKNESRQGFTAEVARFVANIGTLYLEGLRKGMETGDWNASNEALSYMDLFQREAGKSVYPATAMIKGELLYNKLRLGSRLFGPFWLIGLVIGRYLGQ</sequence>
<evidence type="ECO:0000313" key="2">
    <source>
        <dbReference type="Proteomes" id="UP001236663"/>
    </source>
</evidence>
<accession>A0ABT8CAV0</accession>
<gene>
    <name evidence="1" type="ORF">QWZ15_12925</name>
</gene>
<proteinExistence type="predicted"/>
<organism evidence="1 2">
    <name type="scientific">Cyclobacterium jeungdonense</name>
    <dbReference type="NCBI Taxonomy" id="708087"/>
    <lineage>
        <taxon>Bacteria</taxon>
        <taxon>Pseudomonadati</taxon>
        <taxon>Bacteroidota</taxon>
        <taxon>Cytophagia</taxon>
        <taxon>Cytophagales</taxon>
        <taxon>Cyclobacteriaceae</taxon>
        <taxon>Cyclobacterium</taxon>
    </lineage>
</organism>